<accession>A0A9D2KYL9</accession>
<evidence type="ECO:0000313" key="8">
    <source>
        <dbReference type="Proteomes" id="UP000886858"/>
    </source>
</evidence>
<organism evidence="7 8">
    <name type="scientific">Candidatus Eisenbergiella merdipullorum</name>
    <dbReference type="NCBI Taxonomy" id="2838553"/>
    <lineage>
        <taxon>Bacteria</taxon>
        <taxon>Bacillati</taxon>
        <taxon>Bacillota</taxon>
        <taxon>Clostridia</taxon>
        <taxon>Lachnospirales</taxon>
        <taxon>Lachnospiraceae</taxon>
        <taxon>Eisenbergiella</taxon>
    </lineage>
</organism>
<feature type="binding site" evidence="5">
    <location>
        <position position="100"/>
    </location>
    <ligand>
        <name>a divalent metal cation</name>
        <dbReference type="ChEBI" id="CHEBI:60240"/>
    </ligand>
</feature>
<sequence length="247" mass="27127">MNKKRKILLVNDDGIRADGIILLARLASRLGEVTVAAPDSQCSAMSHRITVHGELTVKKVDFQVSDVTAWSVSGTPADCVKVALHYLLPEKPDIVFSGINRGYNAGVDILYSGTVGAAMEALVNGIPAIAFSNEGNDVWEAAEEYLLPITEKLLEMPISRNRIWNVNFPGCSPEKIKGKGILWDRLPSQVEYYQDHYVRKDLPDGSFLLTEDGIPALTAPEGTDMRALLDGYISVGQVRNMVLREED</sequence>
<evidence type="ECO:0000256" key="2">
    <source>
        <dbReference type="ARBA" id="ARBA00011062"/>
    </source>
</evidence>
<dbReference type="EMBL" id="DWYY01000061">
    <property type="protein sequence ID" value="HJA92637.1"/>
    <property type="molecule type" value="Genomic_DNA"/>
</dbReference>
<reference evidence="7" key="1">
    <citation type="journal article" date="2021" name="PeerJ">
        <title>Extensive microbial diversity within the chicken gut microbiome revealed by metagenomics and culture.</title>
        <authorList>
            <person name="Gilroy R."/>
            <person name="Ravi A."/>
            <person name="Getino M."/>
            <person name="Pursley I."/>
            <person name="Horton D.L."/>
            <person name="Alikhan N.F."/>
            <person name="Baker D."/>
            <person name="Gharbi K."/>
            <person name="Hall N."/>
            <person name="Watson M."/>
            <person name="Adriaenssens E.M."/>
            <person name="Foster-Nyarko E."/>
            <person name="Jarju S."/>
            <person name="Secka A."/>
            <person name="Antonio M."/>
            <person name="Oren A."/>
            <person name="Chaudhuri R.R."/>
            <person name="La Ragione R."/>
            <person name="Hildebrand F."/>
            <person name="Pallen M.J."/>
        </authorList>
    </citation>
    <scope>NUCLEOTIDE SEQUENCE</scope>
    <source>
        <strain evidence="7">CHK179-7159</strain>
    </source>
</reference>
<proteinExistence type="inferred from homology"/>
<dbReference type="EC" id="3.1.3.5" evidence="5"/>
<dbReference type="GO" id="GO:0008253">
    <property type="term" value="F:5'-nucleotidase activity"/>
    <property type="evidence" value="ECO:0007669"/>
    <property type="project" value="UniProtKB-UniRule"/>
</dbReference>
<keyword evidence="5" id="KW-0963">Cytoplasm</keyword>
<feature type="binding site" evidence="5">
    <location>
        <position position="12"/>
    </location>
    <ligand>
        <name>a divalent metal cation</name>
        <dbReference type="ChEBI" id="CHEBI:60240"/>
    </ligand>
</feature>
<evidence type="ECO:0000256" key="4">
    <source>
        <dbReference type="ARBA" id="ARBA00022801"/>
    </source>
</evidence>
<feature type="domain" description="Survival protein SurE-like phosphatase/nucleotidase" evidence="6">
    <location>
        <begin position="7"/>
        <end position="178"/>
    </location>
</feature>
<dbReference type="PANTHER" id="PTHR30457:SF0">
    <property type="entry name" value="PHOSPHATASE, PUTATIVE (AFU_ORTHOLOGUE AFUA_4G01070)-RELATED"/>
    <property type="match status" value="1"/>
</dbReference>
<dbReference type="HAMAP" id="MF_00060">
    <property type="entry name" value="SurE"/>
    <property type="match status" value="1"/>
</dbReference>
<dbReference type="GO" id="GO:0046872">
    <property type="term" value="F:metal ion binding"/>
    <property type="evidence" value="ECO:0007669"/>
    <property type="project" value="UniProtKB-UniRule"/>
</dbReference>
<evidence type="ECO:0000256" key="5">
    <source>
        <dbReference type="HAMAP-Rule" id="MF_00060"/>
    </source>
</evidence>
<dbReference type="GO" id="GO:0000166">
    <property type="term" value="F:nucleotide binding"/>
    <property type="evidence" value="ECO:0007669"/>
    <property type="project" value="UniProtKB-KW"/>
</dbReference>
<comment type="subcellular location">
    <subcellularLocation>
        <location evidence="5">Cytoplasm</location>
    </subcellularLocation>
</comment>
<dbReference type="AlphaFoldDB" id="A0A9D2KYL9"/>
<evidence type="ECO:0000259" key="6">
    <source>
        <dbReference type="Pfam" id="PF01975"/>
    </source>
</evidence>
<comment type="catalytic activity">
    <reaction evidence="1 5">
        <text>a ribonucleoside 5'-phosphate + H2O = a ribonucleoside + phosphate</text>
        <dbReference type="Rhea" id="RHEA:12484"/>
        <dbReference type="ChEBI" id="CHEBI:15377"/>
        <dbReference type="ChEBI" id="CHEBI:18254"/>
        <dbReference type="ChEBI" id="CHEBI:43474"/>
        <dbReference type="ChEBI" id="CHEBI:58043"/>
        <dbReference type="EC" id="3.1.3.5"/>
    </reaction>
</comment>
<dbReference type="Gene3D" id="3.40.1210.10">
    <property type="entry name" value="Survival protein SurE-like phosphatase/nucleotidase"/>
    <property type="match status" value="1"/>
</dbReference>
<reference evidence="7" key="2">
    <citation type="submission" date="2021-04" db="EMBL/GenBank/DDBJ databases">
        <authorList>
            <person name="Gilroy R."/>
        </authorList>
    </citation>
    <scope>NUCLEOTIDE SEQUENCE</scope>
    <source>
        <strain evidence="7">CHK179-7159</strain>
    </source>
</reference>
<dbReference type="NCBIfam" id="TIGR00087">
    <property type="entry name" value="surE"/>
    <property type="match status" value="1"/>
</dbReference>
<keyword evidence="5" id="KW-0547">Nucleotide-binding</keyword>
<gene>
    <name evidence="5 7" type="primary">surE</name>
    <name evidence="7" type="ORF">H9717_05920</name>
</gene>
<dbReference type="SUPFAM" id="SSF64167">
    <property type="entry name" value="SurE-like"/>
    <property type="match status" value="1"/>
</dbReference>
<comment type="caution">
    <text evidence="7">The sequence shown here is derived from an EMBL/GenBank/DDBJ whole genome shotgun (WGS) entry which is preliminary data.</text>
</comment>
<feature type="binding site" evidence="5">
    <location>
        <position position="13"/>
    </location>
    <ligand>
        <name>a divalent metal cation</name>
        <dbReference type="ChEBI" id="CHEBI:60240"/>
    </ligand>
</feature>
<dbReference type="PANTHER" id="PTHR30457">
    <property type="entry name" value="5'-NUCLEOTIDASE SURE"/>
    <property type="match status" value="1"/>
</dbReference>
<feature type="binding site" evidence="5">
    <location>
        <position position="43"/>
    </location>
    <ligand>
        <name>a divalent metal cation</name>
        <dbReference type="ChEBI" id="CHEBI:60240"/>
    </ligand>
</feature>
<dbReference type="InterPro" id="IPR030048">
    <property type="entry name" value="SurE"/>
</dbReference>
<dbReference type="GO" id="GO:0005737">
    <property type="term" value="C:cytoplasm"/>
    <property type="evidence" value="ECO:0007669"/>
    <property type="project" value="UniProtKB-SubCell"/>
</dbReference>
<evidence type="ECO:0000256" key="1">
    <source>
        <dbReference type="ARBA" id="ARBA00000815"/>
    </source>
</evidence>
<dbReference type="InterPro" id="IPR002828">
    <property type="entry name" value="SurE-like_Pase/nucleotidase"/>
</dbReference>
<dbReference type="InterPro" id="IPR036523">
    <property type="entry name" value="SurE-like_sf"/>
</dbReference>
<name>A0A9D2KYL9_9FIRM</name>
<dbReference type="Pfam" id="PF01975">
    <property type="entry name" value="SurE"/>
    <property type="match status" value="1"/>
</dbReference>
<comment type="similarity">
    <text evidence="2 5">Belongs to the SurE nucleotidase family.</text>
</comment>
<protein>
    <recommendedName>
        <fullName evidence="5">5'-nucleotidase SurE</fullName>
        <ecNumber evidence="5">3.1.3.5</ecNumber>
    </recommendedName>
    <alternativeName>
        <fullName evidence="5">Nucleoside 5'-monophosphate phosphohydrolase</fullName>
    </alternativeName>
</protein>
<comment type="cofactor">
    <cofactor evidence="5">
        <name>a divalent metal cation</name>
        <dbReference type="ChEBI" id="CHEBI:60240"/>
    </cofactor>
    <text evidence="5">Binds 1 divalent metal cation per subunit.</text>
</comment>
<comment type="function">
    <text evidence="5">Nucleotidase that shows phosphatase activity on nucleoside 5'-monophosphates.</text>
</comment>
<keyword evidence="3 5" id="KW-0479">Metal-binding</keyword>
<evidence type="ECO:0000256" key="3">
    <source>
        <dbReference type="ARBA" id="ARBA00022723"/>
    </source>
</evidence>
<keyword evidence="4 5" id="KW-0378">Hydrolase</keyword>
<dbReference type="Proteomes" id="UP000886858">
    <property type="component" value="Unassembled WGS sequence"/>
</dbReference>
<evidence type="ECO:0000313" key="7">
    <source>
        <dbReference type="EMBL" id="HJA92637.1"/>
    </source>
</evidence>